<organism evidence="8 9">
    <name type="scientific">Halopseudomonas salina</name>
    <dbReference type="NCBI Taxonomy" id="1323744"/>
    <lineage>
        <taxon>Bacteria</taxon>
        <taxon>Pseudomonadati</taxon>
        <taxon>Pseudomonadota</taxon>
        <taxon>Gammaproteobacteria</taxon>
        <taxon>Pseudomonadales</taxon>
        <taxon>Pseudomonadaceae</taxon>
        <taxon>Halopseudomonas</taxon>
    </lineage>
</organism>
<feature type="transmembrane region" description="Helical" evidence="6">
    <location>
        <begin position="256"/>
        <end position="278"/>
    </location>
</feature>
<keyword evidence="2" id="KW-1003">Cell membrane</keyword>
<dbReference type="SUPFAM" id="SSF141868">
    <property type="entry name" value="EAL domain-like"/>
    <property type="match status" value="1"/>
</dbReference>
<dbReference type="PANTHER" id="PTHR33121:SF23">
    <property type="entry name" value="CYCLIC DI-GMP PHOSPHODIESTERASE PDEB"/>
    <property type="match status" value="1"/>
</dbReference>
<evidence type="ECO:0000256" key="3">
    <source>
        <dbReference type="ARBA" id="ARBA00022692"/>
    </source>
</evidence>
<evidence type="ECO:0000256" key="5">
    <source>
        <dbReference type="ARBA" id="ARBA00023136"/>
    </source>
</evidence>
<reference evidence="9" key="1">
    <citation type="journal article" date="2019" name="Int. J. Syst. Evol. Microbiol.">
        <title>The Global Catalogue of Microorganisms (GCM) 10K type strain sequencing project: providing services to taxonomists for standard genome sequencing and annotation.</title>
        <authorList>
            <consortium name="The Broad Institute Genomics Platform"/>
            <consortium name="The Broad Institute Genome Sequencing Center for Infectious Disease"/>
            <person name="Wu L."/>
            <person name="Ma J."/>
        </authorList>
    </citation>
    <scope>NUCLEOTIDE SEQUENCE [LARGE SCALE GENOMIC DNA]</scope>
    <source>
        <strain evidence="9">CGMCC 1.12482</strain>
    </source>
</reference>
<sequence length="716" mass="79232">MMAVTKAALSKLLAIIVLTFVTIWLSRFTSISGELSLIWPVTGMSVAVALVWGRLATVAVGMGMLLWAAYQWLSPSIWPLLFAEATVPGLLAYYWPSRWTLSSNRALSSLANFFLRGLLPGAASAALFGTLAIAASDRYPDFHVLDIAAFYWVTSAIGVLLIAPLLMSVCLQGLHLEQNDRRFLLQWFGCLLPVLLLSVFASPEYRWIAHYLFVPMMVWASLIASPLLLNLLLLGVSVLVISVVRTDFNSEVADNAAMAEVIVQLVIMVLTMQVLSAVSRERQNMLRVLKRQAHYDQLSGLYNEMGLASWLDQQSSGNGTLVILRLEQINNLADLLGLEACERIEKTVAEEFSNWVPGHYARLWRGLYAAALDMPIQQAESTLLRFYQQLDGRAVCNDHSNLLMRPSMVLTSRSSAGSVELRLAVDGLATAANMTGNRFSRLSHPEYAAGNRLENKALQEAIKVGLRDREFVLYAQPIVPLQGHSREPHCEILLRWQNSAGELVSPGDFLPAAEQAGLMGSIDCYVIDNLLLMLQREPMLALQFSKFGINLSGSSLTDPQLPEWICQRVKAAQIDPTLLCFEITESQVISNRPQAVRLLDTLRELGASVALDDFGTGLATFEYLKQFRFDYLKIDGSFIKELSSSAVDQSIVRSMVSVAATLELKTIAEFVEDQATQDLLENFKVDFAQGYHLGRPAPLSSWLKLTQVNHKQSAGG</sequence>
<dbReference type="Gene3D" id="3.20.20.450">
    <property type="entry name" value="EAL domain"/>
    <property type="match status" value="1"/>
</dbReference>
<feature type="transmembrane region" description="Helical" evidence="6">
    <location>
        <begin position="148"/>
        <end position="171"/>
    </location>
</feature>
<dbReference type="PROSITE" id="PS50883">
    <property type="entry name" value="EAL"/>
    <property type="match status" value="1"/>
</dbReference>
<accession>A0ABQ1P227</accession>
<feature type="domain" description="EAL" evidence="7">
    <location>
        <begin position="455"/>
        <end position="710"/>
    </location>
</feature>
<evidence type="ECO:0000313" key="8">
    <source>
        <dbReference type="EMBL" id="GGC89364.1"/>
    </source>
</evidence>
<comment type="subcellular location">
    <subcellularLocation>
        <location evidence="1">Cell membrane</location>
        <topology evidence="1">Multi-pass membrane protein</topology>
    </subcellularLocation>
</comment>
<feature type="transmembrane region" description="Helical" evidence="6">
    <location>
        <begin position="6"/>
        <end position="25"/>
    </location>
</feature>
<keyword evidence="3 6" id="KW-0812">Transmembrane</keyword>
<dbReference type="InterPro" id="IPR035919">
    <property type="entry name" value="EAL_sf"/>
</dbReference>
<protein>
    <recommendedName>
        <fullName evidence="7">EAL domain-containing protein</fullName>
    </recommendedName>
</protein>
<evidence type="ECO:0000256" key="6">
    <source>
        <dbReference type="SAM" id="Phobius"/>
    </source>
</evidence>
<dbReference type="Proteomes" id="UP000638188">
    <property type="component" value="Unassembled WGS sequence"/>
</dbReference>
<keyword evidence="9" id="KW-1185">Reference proteome</keyword>
<gene>
    <name evidence="8" type="ORF">GCM10007418_06340</name>
</gene>
<dbReference type="InterPro" id="IPR050706">
    <property type="entry name" value="Cyclic-di-GMP_PDE-like"/>
</dbReference>
<dbReference type="RefSeq" id="WP_150277277.1">
    <property type="nucleotide sequence ID" value="NZ_BMFF01000001.1"/>
</dbReference>
<dbReference type="PANTHER" id="PTHR33121">
    <property type="entry name" value="CYCLIC DI-GMP PHOSPHODIESTERASE PDEF"/>
    <property type="match status" value="1"/>
</dbReference>
<keyword evidence="4 6" id="KW-1133">Transmembrane helix</keyword>
<dbReference type="Pfam" id="PF05231">
    <property type="entry name" value="MASE1"/>
    <property type="match status" value="1"/>
</dbReference>
<feature type="transmembrane region" description="Helical" evidence="6">
    <location>
        <begin position="222"/>
        <end position="244"/>
    </location>
</feature>
<proteinExistence type="predicted"/>
<dbReference type="SMART" id="SM00052">
    <property type="entry name" value="EAL"/>
    <property type="match status" value="1"/>
</dbReference>
<dbReference type="EMBL" id="BMFF01000001">
    <property type="protein sequence ID" value="GGC89364.1"/>
    <property type="molecule type" value="Genomic_DNA"/>
</dbReference>
<evidence type="ECO:0000256" key="2">
    <source>
        <dbReference type="ARBA" id="ARBA00022475"/>
    </source>
</evidence>
<feature type="transmembrane region" description="Helical" evidence="6">
    <location>
        <begin position="117"/>
        <end position="136"/>
    </location>
</feature>
<evidence type="ECO:0000256" key="1">
    <source>
        <dbReference type="ARBA" id="ARBA00004651"/>
    </source>
</evidence>
<name>A0ABQ1P227_9GAMM</name>
<feature type="transmembrane region" description="Helical" evidence="6">
    <location>
        <begin position="183"/>
        <end position="202"/>
    </location>
</feature>
<dbReference type="InterPro" id="IPR001633">
    <property type="entry name" value="EAL_dom"/>
</dbReference>
<keyword evidence="5 6" id="KW-0472">Membrane</keyword>
<evidence type="ECO:0000256" key="4">
    <source>
        <dbReference type="ARBA" id="ARBA00022989"/>
    </source>
</evidence>
<dbReference type="InterPro" id="IPR007895">
    <property type="entry name" value="MASE1"/>
</dbReference>
<evidence type="ECO:0000313" key="9">
    <source>
        <dbReference type="Proteomes" id="UP000638188"/>
    </source>
</evidence>
<dbReference type="CDD" id="cd01948">
    <property type="entry name" value="EAL"/>
    <property type="match status" value="1"/>
</dbReference>
<comment type="caution">
    <text evidence="8">The sequence shown here is derived from an EMBL/GenBank/DDBJ whole genome shotgun (WGS) entry which is preliminary data.</text>
</comment>
<dbReference type="Pfam" id="PF00563">
    <property type="entry name" value="EAL"/>
    <property type="match status" value="1"/>
</dbReference>
<feature type="transmembrane region" description="Helical" evidence="6">
    <location>
        <begin position="37"/>
        <end position="70"/>
    </location>
</feature>
<evidence type="ECO:0000259" key="7">
    <source>
        <dbReference type="PROSITE" id="PS50883"/>
    </source>
</evidence>